<dbReference type="EMBL" id="HACG01038407">
    <property type="protein sequence ID" value="CEK85272.1"/>
    <property type="molecule type" value="Transcribed_RNA"/>
</dbReference>
<dbReference type="AlphaFoldDB" id="A0A0B7AX90"/>
<gene>
    <name evidence="1" type="primary">ORF147236</name>
</gene>
<sequence length="81" mass="9280">MKSIEIYQYKSQSQSLSSAITCNIINKLGGGNKTIIKTVRYERERGERDSRDEYDTLYEITNNITKGTRLSYFTSGQVTTD</sequence>
<accession>A0A0B7AX90</accession>
<protein>
    <submittedName>
        <fullName evidence="1">Uncharacterized protein</fullName>
    </submittedName>
</protein>
<organism evidence="1">
    <name type="scientific">Arion vulgaris</name>
    <dbReference type="NCBI Taxonomy" id="1028688"/>
    <lineage>
        <taxon>Eukaryota</taxon>
        <taxon>Metazoa</taxon>
        <taxon>Spiralia</taxon>
        <taxon>Lophotrochozoa</taxon>
        <taxon>Mollusca</taxon>
        <taxon>Gastropoda</taxon>
        <taxon>Heterobranchia</taxon>
        <taxon>Euthyneura</taxon>
        <taxon>Panpulmonata</taxon>
        <taxon>Eupulmonata</taxon>
        <taxon>Stylommatophora</taxon>
        <taxon>Helicina</taxon>
        <taxon>Arionoidea</taxon>
        <taxon>Arionidae</taxon>
        <taxon>Arion</taxon>
    </lineage>
</organism>
<name>A0A0B7AX90_9EUPU</name>
<reference evidence="1" key="1">
    <citation type="submission" date="2014-12" db="EMBL/GenBank/DDBJ databases">
        <title>Insight into the proteome of Arion vulgaris.</title>
        <authorList>
            <person name="Aradska J."/>
            <person name="Bulat T."/>
            <person name="Smidak R."/>
            <person name="Sarate P."/>
            <person name="Gangsoo J."/>
            <person name="Sialana F."/>
            <person name="Bilban M."/>
            <person name="Lubec G."/>
        </authorList>
    </citation>
    <scope>NUCLEOTIDE SEQUENCE</scope>
    <source>
        <tissue evidence="1">Skin</tissue>
    </source>
</reference>
<evidence type="ECO:0000313" key="1">
    <source>
        <dbReference type="EMBL" id="CEK85272.1"/>
    </source>
</evidence>
<proteinExistence type="predicted"/>